<dbReference type="GO" id="GO:0003677">
    <property type="term" value="F:DNA binding"/>
    <property type="evidence" value="ECO:0007669"/>
    <property type="project" value="InterPro"/>
</dbReference>
<reference evidence="9" key="1">
    <citation type="submission" date="2020-02" db="EMBL/GenBank/DDBJ databases">
        <authorList>
            <person name="Meier V. D."/>
        </authorList>
    </citation>
    <scope>NUCLEOTIDE SEQUENCE</scope>
    <source>
        <strain evidence="9">AVDCRST_MAG80</strain>
    </source>
</reference>
<evidence type="ECO:0000256" key="3">
    <source>
        <dbReference type="ARBA" id="ARBA00022695"/>
    </source>
</evidence>
<dbReference type="InterPro" id="IPR003583">
    <property type="entry name" value="Hlx-hairpin-Hlx_DNA-bd_motif"/>
</dbReference>
<evidence type="ECO:0000256" key="2">
    <source>
        <dbReference type="ARBA" id="ARBA00022679"/>
    </source>
</evidence>
<dbReference type="InterPro" id="IPR041663">
    <property type="entry name" value="DisA/LigA_HHH"/>
</dbReference>
<dbReference type="AlphaFoldDB" id="A0A6J4Q977"/>
<keyword evidence="5" id="KW-0227">DNA damage</keyword>
<dbReference type="Pfam" id="PF12826">
    <property type="entry name" value="HHH_2"/>
    <property type="match status" value="1"/>
</dbReference>
<dbReference type="InterPro" id="IPR003390">
    <property type="entry name" value="DNA_integrity_scan_DisA_N"/>
</dbReference>
<evidence type="ECO:0000256" key="6">
    <source>
        <dbReference type="ARBA" id="ARBA00022840"/>
    </source>
</evidence>
<dbReference type="GO" id="GO:0004016">
    <property type="term" value="F:adenylate cyclase activity"/>
    <property type="evidence" value="ECO:0007669"/>
    <property type="project" value="TreeGrafter"/>
</dbReference>
<dbReference type="Pfam" id="PF10635">
    <property type="entry name" value="DisA-linker"/>
    <property type="match status" value="1"/>
</dbReference>
<gene>
    <name evidence="9" type="ORF">AVDCRST_MAG80-952</name>
</gene>
<dbReference type="Pfam" id="PF02457">
    <property type="entry name" value="DAC"/>
    <property type="match status" value="1"/>
</dbReference>
<evidence type="ECO:0000256" key="1">
    <source>
        <dbReference type="ARBA" id="ARBA00000877"/>
    </source>
</evidence>
<sequence>MSPRRDLPAELAGALALVAPGTGLREAIDNIIWARNGALVVVANPRKLESMNVISGGLRMDHEFTPMRLYELAKMDGALIVSPDVSYIHYANAQLTPDPTYPSEETGLRHLAGHRTAQQTGDLVVVVSERRRIVTLYRGLYGPHVLEDIGVVLSKANSALATLEKFTRRLREEARVLTLHEYDGVVTLREVVTAVATFEYTVRIADEIENYVRELGQEGRLVEMQLEQAFHNVPEQYDALIRDYSAEGFDSKEIRERLHELSNEELSDPEEIAQVLGYDSAGPTEEVFLKPRGYRQLVRVPRLPGRVAEKLIEEFGTLKELLEATEDDLDDVEGVGQARARAIRRNLKRQRSLESTGEVL</sequence>
<dbReference type="InterPro" id="IPR018906">
    <property type="entry name" value="DNA_integrity_scan_DisA_link"/>
</dbReference>
<keyword evidence="7" id="KW-0234">DNA repair</keyword>
<dbReference type="PROSITE" id="PS51794">
    <property type="entry name" value="DAC"/>
    <property type="match status" value="1"/>
</dbReference>
<dbReference type="InterPro" id="IPR036888">
    <property type="entry name" value="DNA_integrity_DisA_N_sf"/>
</dbReference>
<proteinExistence type="predicted"/>
<accession>A0A6J4Q977</accession>
<dbReference type="PANTHER" id="PTHR34185">
    <property type="entry name" value="DIADENYLATE CYCLASE"/>
    <property type="match status" value="1"/>
</dbReference>
<protein>
    <submittedName>
        <fullName evidence="9">DNA integrity scanning protein DisA</fullName>
    </submittedName>
</protein>
<dbReference type="NCBIfam" id="NF010009">
    <property type="entry name" value="PRK13482.1"/>
    <property type="match status" value="1"/>
</dbReference>
<evidence type="ECO:0000256" key="7">
    <source>
        <dbReference type="ARBA" id="ARBA00023204"/>
    </source>
</evidence>
<keyword evidence="3" id="KW-0548">Nucleotidyltransferase</keyword>
<keyword evidence="2" id="KW-0808">Transferase</keyword>
<evidence type="ECO:0000256" key="5">
    <source>
        <dbReference type="ARBA" id="ARBA00022763"/>
    </source>
</evidence>
<evidence type="ECO:0000256" key="4">
    <source>
        <dbReference type="ARBA" id="ARBA00022741"/>
    </source>
</evidence>
<dbReference type="GO" id="GO:0106408">
    <property type="term" value="F:diadenylate cyclase activity"/>
    <property type="evidence" value="ECO:0007669"/>
    <property type="project" value="UniProtKB-EC"/>
</dbReference>
<dbReference type="SUPFAM" id="SSF47781">
    <property type="entry name" value="RuvA domain 2-like"/>
    <property type="match status" value="1"/>
</dbReference>
<keyword evidence="6" id="KW-0067">ATP-binding</keyword>
<dbReference type="SMART" id="SM00278">
    <property type="entry name" value="HhH1"/>
    <property type="match status" value="2"/>
</dbReference>
<dbReference type="PANTHER" id="PTHR34185:SF3">
    <property type="entry name" value="DNA INTEGRITY SCANNING PROTEIN DISA"/>
    <property type="match status" value="1"/>
</dbReference>
<feature type="domain" description="DAC" evidence="8">
    <location>
        <begin position="8"/>
        <end position="148"/>
    </location>
</feature>
<evidence type="ECO:0000313" key="9">
    <source>
        <dbReference type="EMBL" id="CAA9436568.1"/>
    </source>
</evidence>
<dbReference type="InterPro" id="IPR050338">
    <property type="entry name" value="DisA"/>
</dbReference>
<dbReference type="GO" id="GO:0005524">
    <property type="term" value="F:ATP binding"/>
    <property type="evidence" value="ECO:0007669"/>
    <property type="project" value="UniProtKB-KW"/>
</dbReference>
<dbReference type="InterPro" id="IPR038331">
    <property type="entry name" value="DisA_sf"/>
</dbReference>
<name>A0A6J4Q977_9ACTN</name>
<dbReference type="GO" id="GO:0006281">
    <property type="term" value="P:DNA repair"/>
    <property type="evidence" value="ECO:0007669"/>
    <property type="project" value="UniProtKB-KW"/>
</dbReference>
<organism evidence="9">
    <name type="scientific">uncultured Rubrobacteraceae bacterium</name>
    <dbReference type="NCBI Taxonomy" id="349277"/>
    <lineage>
        <taxon>Bacteria</taxon>
        <taxon>Bacillati</taxon>
        <taxon>Actinomycetota</taxon>
        <taxon>Rubrobacteria</taxon>
        <taxon>Rubrobacterales</taxon>
        <taxon>Rubrobacteraceae</taxon>
        <taxon>environmental samples</taxon>
    </lineage>
</organism>
<dbReference type="EMBL" id="CADCVC010000080">
    <property type="protein sequence ID" value="CAA9436568.1"/>
    <property type="molecule type" value="Genomic_DNA"/>
</dbReference>
<keyword evidence="4" id="KW-0547">Nucleotide-binding</keyword>
<comment type="catalytic activity">
    <reaction evidence="1">
        <text>2 ATP = 3',3'-c-di-AMP + 2 diphosphate</text>
        <dbReference type="Rhea" id="RHEA:35655"/>
        <dbReference type="ChEBI" id="CHEBI:30616"/>
        <dbReference type="ChEBI" id="CHEBI:33019"/>
        <dbReference type="ChEBI" id="CHEBI:71500"/>
        <dbReference type="EC" id="2.7.7.85"/>
    </reaction>
</comment>
<dbReference type="Gene3D" id="1.20.1260.110">
    <property type="entry name" value="DNA integrity scanning linker region"/>
    <property type="match status" value="1"/>
</dbReference>
<dbReference type="Gene3D" id="3.40.1700.10">
    <property type="entry name" value="DNA integrity scanning protein, DisA, N-terminal domain"/>
    <property type="match status" value="1"/>
</dbReference>
<evidence type="ECO:0000259" key="8">
    <source>
        <dbReference type="PROSITE" id="PS51794"/>
    </source>
</evidence>
<dbReference type="SUPFAM" id="SSF143597">
    <property type="entry name" value="YojJ-like"/>
    <property type="match status" value="1"/>
</dbReference>
<dbReference type="Gene3D" id="1.10.150.20">
    <property type="entry name" value="5' to 3' exonuclease, C-terminal subdomain"/>
    <property type="match status" value="1"/>
</dbReference>
<dbReference type="InterPro" id="IPR010994">
    <property type="entry name" value="RuvA_2-like"/>
</dbReference>